<feature type="compositionally biased region" description="Low complexity" evidence="1">
    <location>
        <begin position="54"/>
        <end position="68"/>
    </location>
</feature>
<dbReference type="EMBL" id="JACHJP010000001">
    <property type="protein sequence ID" value="MBB4914261.1"/>
    <property type="molecule type" value="Genomic_DNA"/>
</dbReference>
<feature type="signal peptide" evidence="2">
    <location>
        <begin position="1"/>
        <end position="15"/>
    </location>
</feature>
<organism evidence="3 4">
    <name type="scientific">Streptosporangium saharense</name>
    <dbReference type="NCBI Taxonomy" id="1706840"/>
    <lineage>
        <taxon>Bacteria</taxon>
        <taxon>Bacillati</taxon>
        <taxon>Actinomycetota</taxon>
        <taxon>Actinomycetes</taxon>
        <taxon>Streptosporangiales</taxon>
        <taxon>Streptosporangiaceae</taxon>
        <taxon>Streptosporangium</taxon>
    </lineage>
</organism>
<dbReference type="AlphaFoldDB" id="A0A7W7QJL2"/>
<name>A0A7W7QJL2_9ACTN</name>
<dbReference type="Proteomes" id="UP000552644">
    <property type="component" value="Unassembled WGS sequence"/>
</dbReference>
<evidence type="ECO:0000313" key="3">
    <source>
        <dbReference type="EMBL" id="MBB4914261.1"/>
    </source>
</evidence>
<gene>
    <name evidence="3" type="ORF">FHS44_001333</name>
</gene>
<feature type="region of interest" description="Disordered" evidence="1">
    <location>
        <begin position="21"/>
        <end position="68"/>
    </location>
</feature>
<protein>
    <submittedName>
        <fullName evidence="3">Uncharacterized protein</fullName>
    </submittedName>
</protein>
<evidence type="ECO:0000313" key="4">
    <source>
        <dbReference type="Proteomes" id="UP000552644"/>
    </source>
</evidence>
<accession>A0A7W7QJL2</accession>
<evidence type="ECO:0000256" key="2">
    <source>
        <dbReference type="SAM" id="SignalP"/>
    </source>
</evidence>
<comment type="caution">
    <text evidence="3">The sequence shown here is derived from an EMBL/GenBank/DDBJ whole genome shotgun (WGS) entry which is preliminary data.</text>
</comment>
<proteinExistence type="predicted"/>
<feature type="chain" id="PRO_5038370930" evidence="2">
    <location>
        <begin position="16"/>
        <end position="68"/>
    </location>
</feature>
<feature type="compositionally biased region" description="Basic and acidic residues" evidence="1">
    <location>
        <begin position="21"/>
        <end position="38"/>
    </location>
</feature>
<keyword evidence="2" id="KW-0732">Signal</keyword>
<evidence type="ECO:0000256" key="1">
    <source>
        <dbReference type="SAM" id="MobiDB-lite"/>
    </source>
</evidence>
<sequence length="68" mass="7511">MPWFLLVLLAVSALAPLIGTDTRDSRDWRDEEAPEVRRRTPLRTSDSPVPVPSAPVRAGVRRPTSATC</sequence>
<keyword evidence="4" id="KW-1185">Reference proteome</keyword>
<reference evidence="3 4" key="1">
    <citation type="submission" date="2020-08" db="EMBL/GenBank/DDBJ databases">
        <title>Genomic Encyclopedia of Type Strains, Phase III (KMG-III): the genomes of soil and plant-associated and newly described type strains.</title>
        <authorList>
            <person name="Whitman W."/>
        </authorList>
    </citation>
    <scope>NUCLEOTIDE SEQUENCE [LARGE SCALE GENOMIC DNA]</scope>
    <source>
        <strain evidence="3 4">CECT 8840</strain>
    </source>
</reference>